<keyword evidence="1 2" id="KW-0963">Cytoplasm</keyword>
<dbReference type="Gene3D" id="3.40.50.10680">
    <property type="entry name" value="CofD-like domains"/>
    <property type="match status" value="1"/>
</dbReference>
<evidence type="ECO:0000256" key="1">
    <source>
        <dbReference type="ARBA" id="ARBA00022490"/>
    </source>
</evidence>
<dbReference type="InterPro" id="IPR010119">
    <property type="entry name" value="Gluconeogen_factor"/>
</dbReference>
<dbReference type="PANTHER" id="PTHR30135:SF3">
    <property type="entry name" value="GLUCONEOGENESIS FACTOR-RELATED"/>
    <property type="match status" value="1"/>
</dbReference>
<dbReference type="GO" id="GO:0005737">
    <property type="term" value="C:cytoplasm"/>
    <property type="evidence" value="ECO:0007669"/>
    <property type="project" value="UniProtKB-SubCell"/>
</dbReference>
<dbReference type="SUPFAM" id="SSF142338">
    <property type="entry name" value="CofD-like"/>
    <property type="match status" value="1"/>
</dbReference>
<comment type="function">
    <text evidence="2">Required for morphogenesis under gluconeogenic growth conditions.</text>
</comment>
<sequence length="330" mass="36496">MKKPKIVTIGGGSGTFVVLSGLKKYPVTLQAVVSMMDSGGSTGRLRDQLGVLPPGDMRQALIALSDSEDIWRSLFTYRFDTGDLGGHNFGNIFLSALEKITGSAEESIVHAAKLLKIKGNVIPVTSSKCTLCAKYADGSLLEGETLIDESLTSRPKILYMYTLPEAVPNPKAIKSILKADYIVFGPGDLYTSIFPNLLIPGIVDALKASKAKKVFFVNLMTKLGQTDGFKASDFVNEMERYAGCMMDYIFVNNQNPPTDLIEWYKKSSNVDLIEDDLNQSTHDKNRIIRADLLSESKYEQSIADRIRRSLIRHDPEKVSKAFIENLNIEL</sequence>
<dbReference type="GO" id="GO:0008360">
    <property type="term" value="P:regulation of cell shape"/>
    <property type="evidence" value="ECO:0007669"/>
    <property type="project" value="UniProtKB-UniRule"/>
</dbReference>
<dbReference type="EMBL" id="JAAZNL010000060">
    <property type="protein sequence ID" value="NMB70463.1"/>
    <property type="molecule type" value="Genomic_DNA"/>
</dbReference>
<accession>A0A7X9HHB7</accession>
<dbReference type="InterPro" id="IPR002882">
    <property type="entry name" value="CofD"/>
</dbReference>
<dbReference type="Proteomes" id="UP000526033">
    <property type="component" value="Unassembled WGS sequence"/>
</dbReference>
<comment type="subcellular location">
    <subcellularLocation>
        <location evidence="2">Cytoplasm</location>
    </subcellularLocation>
</comment>
<dbReference type="HAMAP" id="MF_00973">
    <property type="entry name" value="Gluconeogen_factor"/>
    <property type="match status" value="1"/>
</dbReference>
<gene>
    <name evidence="3" type="ORF">GYA27_04715</name>
</gene>
<reference evidence="3 4" key="1">
    <citation type="journal article" date="2020" name="Biotechnol. Biofuels">
        <title>New insights from the biogas microbiome by comprehensive genome-resolved metagenomics of nearly 1600 species originating from multiple anaerobic digesters.</title>
        <authorList>
            <person name="Campanaro S."/>
            <person name="Treu L."/>
            <person name="Rodriguez-R L.M."/>
            <person name="Kovalovszki A."/>
            <person name="Ziels R.M."/>
            <person name="Maus I."/>
            <person name="Zhu X."/>
            <person name="Kougias P.G."/>
            <person name="Basile A."/>
            <person name="Luo G."/>
            <person name="Schluter A."/>
            <person name="Konstantinidis K.T."/>
            <person name="Angelidaki I."/>
        </authorList>
    </citation>
    <scope>NUCLEOTIDE SEQUENCE [LARGE SCALE GENOMIC DNA]</scope>
    <source>
        <strain evidence="3">AS27yjCOA_165</strain>
    </source>
</reference>
<comment type="caution">
    <text evidence="3">The sequence shown here is derived from an EMBL/GenBank/DDBJ whole genome shotgun (WGS) entry which is preliminary data.</text>
</comment>
<protein>
    <recommendedName>
        <fullName evidence="2">Putative gluconeogenesis factor</fullName>
    </recommendedName>
</protein>
<evidence type="ECO:0000313" key="4">
    <source>
        <dbReference type="Proteomes" id="UP000526033"/>
    </source>
</evidence>
<comment type="similarity">
    <text evidence="2">Belongs to the gluconeogenesis factor family.</text>
</comment>
<dbReference type="CDD" id="cd07187">
    <property type="entry name" value="YvcK_like"/>
    <property type="match status" value="1"/>
</dbReference>
<dbReference type="NCBIfam" id="TIGR01826">
    <property type="entry name" value="CofD_related"/>
    <property type="match status" value="1"/>
</dbReference>
<dbReference type="PANTHER" id="PTHR30135">
    <property type="entry name" value="UNCHARACTERIZED PROTEIN YVCK-RELATED"/>
    <property type="match status" value="1"/>
</dbReference>
<dbReference type="GO" id="GO:0043743">
    <property type="term" value="F:LPPG:FO 2-phospho-L-lactate transferase activity"/>
    <property type="evidence" value="ECO:0007669"/>
    <property type="project" value="InterPro"/>
</dbReference>
<organism evidence="3 4">
    <name type="scientific">candidate division WWE3 bacterium</name>
    <dbReference type="NCBI Taxonomy" id="2053526"/>
    <lineage>
        <taxon>Bacteria</taxon>
        <taxon>Katanobacteria</taxon>
    </lineage>
</organism>
<dbReference type="Pfam" id="PF01933">
    <property type="entry name" value="CofD"/>
    <property type="match status" value="1"/>
</dbReference>
<name>A0A7X9HHB7_UNCKA</name>
<dbReference type="AlphaFoldDB" id="A0A7X9HHB7"/>
<proteinExistence type="inferred from homology"/>
<evidence type="ECO:0000256" key="2">
    <source>
        <dbReference type="HAMAP-Rule" id="MF_00973"/>
    </source>
</evidence>
<evidence type="ECO:0000313" key="3">
    <source>
        <dbReference type="EMBL" id="NMB70463.1"/>
    </source>
</evidence>
<dbReference type="InterPro" id="IPR038136">
    <property type="entry name" value="CofD-like_dom_sf"/>
</dbReference>